<evidence type="ECO:0000313" key="1">
    <source>
        <dbReference type="EMBL" id="TWU31182.1"/>
    </source>
</evidence>
<organism evidence="1 2">
    <name type="scientific">Novipirellula artificiosorum</name>
    <dbReference type="NCBI Taxonomy" id="2528016"/>
    <lineage>
        <taxon>Bacteria</taxon>
        <taxon>Pseudomonadati</taxon>
        <taxon>Planctomycetota</taxon>
        <taxon>Planctomycetia</taxon>
        <taxon>Pirellulales</taxon>
        <taxon>Pirellulaceae</taxon>
        <taxon>Novipirellula</taxon>
    </lineage>
</organism>
<keyword evidence="2" id="KW-1185">Reference proteome</keyword>
<protein>
    <recommendedName>
        <fullName evidence="3">Beta-galactosidase</fullName>
    </recommendedName>
</protein>
<comment type="caution">
    <text evidence="1">The sequence shown here is derived from an EMBL/GenBank/DDBJ whole genome shotgun (WGS) entry which is preliminary data.</text>
</comment>
<sequence length="194" mass="22362">MGLYLAGGGGLDYQPSVETWPLSVADIVYFRPTWNKLEEDGHGKGFEAYFEPIFDFWVRRRGKRVAFRVMSASTHARSAYATPKWVFDKGAASVEHLNLYGQTQTDPVFWDEKYLDEYCQFVRRLGGFLDGRKGLEYVDIGGIGEWGEMHLGLHMPGRWTQEQMDKAQFTRDRYIAAYRRAIDAHASAFPQTRM</sequence>
<reference evidence="1 2" key="1">
    <citation type="submission" date="2019-02" db="EMBL/GenBank/DDBJ databases">
        <title>Deep-cultivation of Planctomycetes and their phenomic and genomic characterization uncovers novel biology.</title>
        <authorList>
            <person name="Wiegand S."/>
            <person name="Jogler M."/>
            <person name="Boedeker C."/>
            <person name="Pinto D."/>
            <person name="Vollmers J."/>
            <person name="Rivas-Marin E."/>
            <person name="Kohn T."/>
            <person name="Peeters S.H."/>
            <person name="Heuer A."/>
            <person name="Rast P."/>
            <person name="Oberbeckmann S."/>
            <person name="Bunk B."/>
            <person name="Jeske O."/>
            <person name="Meyerdierks A."/>
            <person name="Storesund J.E."/>
            <person name="Kallscheuer N."/>
            <person name="Luecker S."/>
            <person name="Lage O.M."/>
            <person name="Pohl T."/>
            <person name="Merkel B.J."/>
            <person name="Hornburger P."/>
            <person name="Mueller R.-W."/>
            <person name="Bruemmer F."/>
            <person name="Labrenz M."/>
            <person name="Spormann A.M."/>
            <person name="Op Den Camp H."/>
            <person name="Overmann J."/>
            <person name="Amann R."/>
            <person name="Jetten M.S.M."/>
            <person name="Mascher T."/>
            <person name="Medema M.H."/>
            <person name="Devos D.P."/>
            <person name="Kaster A.-K."/>
            <person name="Ovreas L."/>
            <person name="Rohde M."/>
            <person name="Galperin M.Y."/>
            <person name="Jogler C."/>
        </authorList>
    </citation>
    <scope>NUCLEOTIDE SEQUENCE [LARGE SCALE GENOMIC DNA]</scope>
    <source>
        <strain evidence="1 2">Poly41</strain>
    </source>
</reference>
<dbReference type="RefSeq" id="WP_146531066.1">
    <property type="nucleotide sequence ID" value="NZ_SJPV01000018.1"/>
</dbReference>
<dbReference type="Gene3D" id="3.20.20.80">
    <property type="entry name" value="Glycosidases"/>
    <property type="match status" value="1"/>
</dbReference>
<dbReference type="Proteomes" id="UP000319143">
    <property type="component" value="Unassembled WGS sequence"/>
</dbReference>
<evidence type="ECO:0000313" key="2">
    <source>
        <dbReference type="Proteomes" id="UP000319143"/>
    </source>
</evidence>
<dbReference type="OrthoDB" id="9761426at2"/>
<gene>
    <name evidence="1" type="ORF">Poly41_63730</name>
</gene>
<accession>A0A5C6D2L7</accession>
<evidence type="ECO:0008006" key="3">
    <source>
        <dbReference type="Google" id="ProtNLM"/>
    </source>
</evidence>
<dbReference type="AlphaFoldDB" id="A0A5C6D2L7"/>
<dbReference type="EMBL" id="SJPV01000018">
    <property type="protein sequence ID" value="TWU31182.1"/>
    <property type="molecule type" value="Genomic_DNA"/>
</dbReference>
<proteinExistence type="predicted"/>
<name>A0A5C6D2L7_9BACT</name>